<evidence type="ECO:0000313" key="3">
    <source>
        <dbReference type="EMBL" id="CDJ70102.1"/>
    </source>
</evidence>
<evidence type="ECO:0000259" key="2">
    <source>
        <dbReference type="Pfam" id="PF08385"/>
    </source>
</evidence>
<proteinExistence type="inferred from homology"/>
<protein>
    <recommendedName>
        <fullName evidence="2">Dynein heavy chain tail domain-containing protein</fullName>
    </recommendedName>
</protein>
<dbReference type="RefSeq" id="XP_013438568.1">
    <property type="nucleotide sequence ID" value="XM_013583114.1"/>
</dbReference>
<dbReference type="EMBL" id="HG725864">
    <property type="protein sequence ID" value="CDJ70102.1"/>
    <property type="molecule type" value="Genomic_DNA"/>
</dbReference>
<organism evidence="3 4">
    <name type="scientific">Eimeria necatrix</name>
    <dbReference type="NCBI Taxonomy" id="51315"/>
    <lineage>
        <taxon>Eukaryota</taxon>
        <taxon>Sar</taxon>
        <taxon>Alveolata</taxon>
        <taxon>Apicomplexa</taxon>
        <taxon>Conoidasida</taxon>
        <taxon>Coccidia</taxon>
        <taxon>Eucoccidiorida</taxon>
        <taxon>Eimeriorina</taxon>
        <taxon>Eimeriidae</taxon>
        <taxon>Eimeria</taxon>
    </lineage>
</organism>
<sequence>MATLTPRHRWMVAQVVSSFKLAEYEPLVEALFRDQFAIKIDPFLKGTSSTQYLLFSYHAGTHPASPRADIPGKLICSVLAASSSQTVVTSCICAAEGVSDEAGSKYVYFLRTIPFGKSLNLSTPADAELAFGELPELPLQALHTALSGIFLPTVEHFDKADWKKCTDEQRNEFLACTRTLCKELGEAIDALAHGIQLKQPDPRFSLADIRMDYIAAAKNPDIVSHFEELLDDWCKEIERYLEASLDKGAAIADNGPRSELASGVSPKSRQSVFHTMRRCKQLDVAITEAFSEAKDNVKYLATLERFIDPLYSGNPASILESLSALMSAITMIHSISRYYNTTERMVSFFTKITKQACCYSSIHRVPENS</sequence>
<dbReference type="InterPro" id="IPR013594">
    <property type="entry name" value="Dynein_heavy_tail"/>
</dbReference>
<dbReference type="OrthoDB" id="345409at2759"/>
<dbReference type="AlphaFoldDB" id="U6N1N0"/>
<accession>U6N1N0</accession>
<evidence type="ECO:0000313" key="4">
    <source>
        <dbReference type="Proteomes" id="UP000030754"/>
    </source>
</evidence>
<dbReference type="GeneID" id="25477985"/>
<name>U6N1N0_9EIME</name>
<evidence type="ECO:0000256" key="1">
    <source>
        <dbReference type="ARBA" id="ARBA00008887"/>
    </source>
</evidence>
<gene>
    <name evidence="3" type="ORF">ENH_00078550</name>
</gene>
<dbReference type="InterPro" id="IPR026983">
    <property type="entry name" value="DHC"/>
</dbReference>
<dbReference type="PANTHER" id="PTHR46532:SF4">
    <property type="entry name" value="AAA+ ATPASE DOMAIN-CONTAINING PROTEIN"/>
    <property type="match status" value="1"/>
</dbReference>
<feature type="domain" description="Dynein heavy chain tail" evidence="2">
    <location>
        <begin position="276"/>
        <end position="355"/>
    </location>
</feature>
<keyword evidence="4" id="KW-1185">Reference proteome</keyword>
<dbReference type="Proteomes" id="UP000030754">
    <property type="component" value="Unassembled WGS sequence"/>
</dbReference>
<comment type="similarity">
    <text evidence="1">Belongs to the dynein heavy chain family.</text>
</comment>
<dbReference type="GO" id="GO:0051959">
    <property type="term" value="F:dynein light intermediate chain binding"/>
    <property type="evidence" value="ECO:0007669"/>
    <property type="project" value="InterPro"/>
</dbReference>
<dbReference type="GO" id="GO:0007018">
    <property type="term" value="P:microtubule-based movement"/>
    <property type="evidence" value="ECO:0007669"/>
    <property type="project" value="InterPro"/>
</dbReference>
<dbReference type="VEuPathDB" id="ToxoDB:ENH_00078550"/>
<reference evidence="3" key="2">
    <citation type="submission" date="2013-10" db="EMBL/GenBank/DDBJ databases">
        <authorList>
            <person name="Aslett M."/>
        </authorList>
    </citation>
    <scope>NUCLEOTIDE SEQUENCE [LARGE SCALE GENOMIC DNA]</scope>
    <source>
        <strain evidence="3">Houghton</strain>
    </source>
</reference>
<dbReference type="GO" id="GO:0005858">
    <property type="term" value="C:axonemal dynein complex"/>
    <property type="evidence" value="ECO:0007669"/>
    <property type="project" value="TreeGrafter"/>
</dbReference>
<dbReference type="Pfam" id="PF08385">
    <property type="entry name" value="DHC_N1"/>
    <property type="match status" value="1"/>
</dbReference>
<reference evidence="3" key="1">
    <citation type="submission" date="2013-10" db="EMBL/GenBank/DDBJ databases">
        <title>Genomic analysis of the causative agents of coccidiosis in chickens.</title>
        <authorList>
            <person name="Reid A.J."/>
            <person name="Blake D."/>
            <person name="Billington K."/>
            <person name="Browne H."/>
            <person name="Dunn M."/>
            <person name="Hung S."/>
            <person name="Kawahara F."/>
            <person name="Miranda-Saavedra D."/>
            <person name="Mourier T."/>
            <person name="Nagra H."/>
            <person name="Otto T.D."/>
            <person name="Rawlings N."/>
            <person name="Sanchez A."/>
            <person name="Sanders M."/>
            <person name="Subramaniam C."/>
            <person name="Tay Y."/>
            <person name="Dear P."/>
            <person name="Doerig C."/>
            <person name="Gruber A."/>
            <person name="Parkinson J."/>
            <person name="Shirley M."/>
            <person name="Wan K.L."/>
            <person name="Berriman M."/>
            <person name="Tomley F."/>
            <person name="Pain A."/>
        </authorList>
    </citation>
    <scope>NUCLEOTIDE SEQUENCE [LARGE SCALE GENOMIC DNA]</scope>
    <source>
        <strain evidence="3">Houghton</strain>
    </source>
</reference>
<dbReference type="PANTHER" id="PTHR46532">
    <property type="entry name" value="MALE FERTILITY FACTOR KL5"/>
    <property type="match status" value="1"/>
</dbReference>
<dbReference type="GO" id="GO:0045505">
    <property type="term" value="F:dynein intermediate chain binding"/>
    <property type="evidence" value="ECO:0007669"/>
    <property type="project" value="InterPro"/>
</dbReference>